<evidence type="ECO:0000313" key="2">
    <source>
        <dbReference type="EMBL" id="SKC58666.1"/>
    </source>
</evidence>
<protein>
    <submittedName>
        <fullName evidence="2">Uncharacterized conserved protein, DUF427 family</fullName>
    </submittedName>
</protein>
<dbReference type="EMBL" id="FUZP01000002">
    <property type="protein sequence ID" value="SKC58666.1"/>
    <property type="molecule type" value="Genomic_DNA"/>
</dbReference>
<dbReference type="AlphaFoldDB" id="A0A1T5K4P4"/>
<dbReference type="Gene3D" id="2.170.150.40">
    <property type="entry name" value="Domain of unknown function (DUF427)"/>
    <property type="match status" value="1"/>
</dbReference>
<dbReference type="InterPro" id="IPR007361">
    <property type="entry name" value="DUF427"/>
</dbReference>
<organism evidence="2 3">
    <name type="scientific">Okibacterium fritillariae</name>
    <dbReference type="NCBI Taxonomy" id="123320"/>
    <lineage>
        <taxon>Bacteria</taxon>
        <taxon>Bacillati</taxon>
        <taxon>Actinomycetota</taxon>
        <taxon>Actinomycetes</taxon>
        <taxon>Micrococcales</taxon>
        <taxon>Microbacteriaceae</taxon>
        <taxon>Okibacterium</taxon>
    </lineage>
</organism>
<evidence type="ECO:0000259" key="1">
    <source>
        <dbReference type="Pfam" id="PF04248"/>
    </source>
</evidence>
<proteinExistence type="predicted"/>
<dbReference type="RefSeq" id="WP_079728016.1">
    <property type="nucleotide sequence ID" value="NZ_FUZP01000002.1"/>
</dbReference>
<dbReference type="STRING" id="123320.SAMN06309945_1904"/>
<sequence>MKATLNDTVLAEAEQDDLIKIEGNWYFPPASLKKELFESSDTPYTCPWKGEAQYWNVRVGDDVHADKAWSYPTPYDGAASRVGKDFAGYVAFDPSVTVAP</sequence>
<dbReference type="OrthoDB" id="9815163at2"/>
<gene>
    <name evidence="2" type="ORF">SAMN06309945_1904</name>
</gene>
<dbReference type="PANTHER" id="PTHR34310:SF5">
    <property type="entry name" value="DUF427 DOMAIN PROTEIN (AFU_ORTHOLOGUE AFUA_3G02220)"/>
    <property type="match status" value="1"/>
</dbReference>
<dbReference type="PANTHER" id="PTHR34310">
    <property type="entry name" value="DUF427 DOMAIN PROTEIN (AFU_ORTHOLOGUE AFUA_3G02220)"/>
    <property type="match status" value="1"/>
</dbReference>
<keyword evidence="3" id="KW-1185">Reference proteome</keyword>
<dbReference type="Pfam" id="PF04248">
    <property type="entry name" value="NTP_transf_9"/>
    <property type="match status" value="1"/>
</dbReference>
<name>A0A1T5K4P4_9MICO</name>
<accession>A0A1T5K4P4</accession>
<reference evidence="2 3" key="1">
    <citation type="submission" date="2017-02" db="EMBL/GenBank/DDBJ databases">
        <authorList>
            <person name="Peterson S.W."/>
        </authorList>
    </citation>
    <scope>NUCLEOTIDE SEQUENCE [LARGE SCALE GENOMIC DNA]</scope>
    <source>
        <strain evidence="2 3">VKM Ac-2059</strain>
    </source>
</reference>
<evidence type="ECO:0000313" key="3">
    <source>
        <dbReference type="Proteomes" id="UP000190857"/>
    </source>
</evidence>
<dbReference type="InterPro" id="IPR038694">
    <property type="entry name" value="DUF427_sf"/>
</dbReference>
<feature type="domain" description="DUF427" evidence="1">
    <location>
        <begin position="1"/>
        <end position="94"/>
    </location>
</feature>
<dbReference type="Proteomes" id="UP000190857">
    <property type="component" value="Unassembled WGS sequence"/>
</dbReference>